<dbReference type="InterPro" id="IPR003593">
    <property type="entry name" value="AAA+_ATPase"/>
</dbReference>
<dbReference type="EMBL" id="JAESVB010000022">
    <property type="protein sequence ID" value="MCB8878044.1"/>
    <property type="molecule type" value="Genomic_DNA"/>
</dbReference>
<dbReference type="GO" id="GO:0005524">
    <property type="term" value="F:ATP binding"/>
    <property type="evidence" value="ECO:0007669"/>
    <property type="project" value="UniProtKB-KW"/>
</dbReference>
<dbReference type="InterPro" id="IPR027417">
    <property type="entry name" value="P-loop_NTPase"/>
</dbReference>
<dbReference type="InterPro" id="IPR050107">
    <property type="entry name" value="ABC_carbohydrate_import_ATPase"/>
</dbReference>
<evidence type="ECO:0000256" key="3">
    <source>
        <dbReference type="ARBA" id="ARBA00022737"/>
    </source>
</evidence>
<dbReference type="PROSITE" id="PS00211">
    <property type="entry name" value="ABC_TRANSPORTER_1"/>
    <property type="match status" value="1"/>
</dbReference>
<dbReference type="PANTHER" id="PTHR43790">
    <property type="entry name" value="CARBOHYDRATE TRANSPORT ATP-BINDING PROTEIN MG119-RELATED"/>
    <property type="match status" value="1"/>
</dbReference>
<keyword evidence="4" id="KW-0547">Nucleotide-binding</keyword>
<organism evidence="7 8">
    <name type="scientific">Acidisoma silvae</name>
    <dbReference type="NCBI Taxonomy" id="2802396"/>
    <lineage>
        <taxon>Bacteria</taxon>
        <taxon>Pseudomonadati</taxon>
        <taxon>Pseudomonadota</taxon>
        <taxon>Alphaproteobacteria</taxon>
        <taxon>Acetobacterales</taxon>
        <taxon>Acidocellaceae</taxon>
        <taxon>Acidisoma</taxon>
    </lineage>
</organism>
<dbReference type="InterPro" id="IPR003439">
    <property type="entry name" value="ABC_transporter-like_ATP-bd"/>
</dbReference>
<dbReference type="CDD" id="cd03216">
    <property type="entry name" value="ABC_Carb_Monos_I"/>
    <property type="match status" value="1"/>
</dbReference>
<reference evidence="7" key="2">
    <citation type="submission" date="2021-01" db="EMBL/GenBank/DDBJ databases">
        <authorList>
            <person name="Mieszkin S."/>
            <person name="Pouder E."/>
            <person name="Alain K."/>
        </authorList>
    </citation>
    <scope>NUCLEOTIDE SEQUENCE</scope>
    <source>
        <strain evidence="7">HW T2.11</strain>
    </source>
</reference>
<keyword evidence="3" id="KW-0677">Repeat</keyword>
<dbReference type="PANTHER" id="PTHR43790:SF9">
    <property type="entry name" value="GALACTOFURANOSE TRANSPORTER ATP-BINDING PROTEIN YTFR"/>
    <property type="match status" value="1"/>
</dbReference>
<evidence type="ECO:0000256" key="1">
    <source>
        <dbReference type="ARBA" id="ARBA00022448"/>
    </source>
</evidence>
<dbReference type="Gene3D" id="3.40.50.300">
    <property type="entry name" value="P-loop containing nucleotide triphosphate hydrolases"/>
    <property type="match status" value="2"/>
</dbReference>
<evidence type="ECO:0000313" key="7">
    <source>
        <dbReference type="EMBL" id="MCB8878044.1"/>
    </source>
</evidence>
<keyword evidence="1" id="KW-0813">Transport</keyword>
<reference evidence="7" key="1">
    <citation type="journal article" date="2021" name="Microorganisms">
        <title>Acidisoma silvae sp. nov. and Acidisomacellulosilytica sp. nov., Two Acidophilic Bacteria Isolated from Decaying Wood, Hydrolyzing Cellulose and Producing Poly-3-hydroxybutyrate.</title>
        <authorList>
            <person name="Mieszkin S."/>
            <person name="Pouder E."/>
            <person name="Uroz S."/>
            <person name="Simon-Colin C."/>
            <person name="Alain K."/>
        </authorList>
    </citation>
    <scope>NUCLEOTIDE SEQUENCE</scope>
    <source>
        <strain evidence="7">HW T2.11</strain>
    </source>
</reference>
<dbReference type="Pfam" id="PF00005">
    <property type="entry name" value="ABC_tran"/>
    <property type="match status" value="2"/>
</dbReference>
<dbReference type="RefSeq" id="WP_227323688.1">
    <property type="nucleotide sequence ID" value="NZ_JAESVB010000022.1"/>
</dbReference>
<proteinExistence type="predicted"/>
<evidence type="ECO:0000256" key="4">
    <source>
        <dbReference type="ARBA" id="ARBA00022741"/>
    </source>
</evidence>
<keyword evidence="2" id="KW-0762">Sugar transport</keyword>
<evidence type="ECO:0000256" key="5">
    <source>
        <dbReference type="ARBA" id="ARBA00022840"/>
    </source>
</evidence>
<dbReference type="GO" id="GO:0016887">
    <property type="term" value="F:ATP hydrolysis activity"/>
    <property type="evidence" value="ECO:0007669"/>
    <property type="project" value="InterPro"/>
</dbReference>
<dbReference type="InterPro" id="IPR017871">
    <property type="entry name" value="ABC_transporter-like_CS"/>
</dbReference>
<keyword evidence="8" id="KW-1185">Reference proteome</keyword>
<dbReference type="Proteomes" id="UP000708298">
    <property type="component" value="Unassembled WGS sequence"/>
</dbReference>
<evidence type="ECO:0000259" key="6">
    <source>
        <dbReference type="PROSITE" id="PS50893"/>
    </source>
</evidence>
<dbReference type="SMART" id="SM00382">
    <property type="entry name" value="AAA"/>
    <property type="match status" value="2"/>
</dbReference>
<evidence type="ECO:0000256" key="2">
    <source>
        <dbReference type="ARBA" id="ARBA00022597"/>
    </source>
</evidence>
<feature type="domain" description="ABC transporter" evidence="6">
    <location>
        <begin position="264"/>
        <end position="501"/>
    </location>
</feature>
<comment type="caution">
    <text evidence="7">The sequence shown here is derived from an EMBL/GenBank/DDBJ whole genome shotgun (WGS) entry which is preliminary data.</text>
</comment>
<keyword evidence="5 7" id="KW-0067">ATP-binding</keyword>
<name>A0A963YVT6_9PROT</name>
<evidence type="ECO:0000313" key="8">
    <source>
        <dbReference type="Proteomes" id="UP000708298"/>
    </source>
</evidence>
<protein>
    <submittedName>
        <fullName evidence="7">Sugar ABC transporter ATP-binding protein</fullName>
    </submittedName>
</protein>
<accession>A0A963YVT6</accession>
<dbReference type="AlphaFoldDB" id="A0A963YVT6"/>
<dbReference type="SUPFAM" id="SSF52540">
    <property type="entry name" value="P-loop containing nucleoside triphosphate hydrolases"/>
    <property type="match status" value="2"/>
</dbReference>
<sequence>MNEPLTIFPNTPAAQPPPAIVDMIGVSKHFGAVKALNDATLSIAQGRMISILGHNGAGKSTLIRILAGLMKPSSGQVSVPVRSRDSEPFGPRQARAVGIRCVFQELSLCDGLTVYENTKIIHPKLRGIGWQNKSRSLIRAALDDIFPGHDIDANQLVGRLSIGRRQMVEIARAFTVTDAPIRLVILDEPTSSLDVTAADQLMKFTRLIRDRGMSCLFISHRLREVLEYTDDIVVMQDGRIVDNLPMSSAVSESILVEKMGSVENKIPDAADTVASDKKRGDRVVDIVANGASKSLHATKGEVIGLAGLAGQGQRELLLQVLAASRRTMPGHKVIGRASYVAGDRQGEGVFPLWTVADNLSIGALLRVSRAGVINLSRERALVARWCADLSIRTPRAKHPIRALSGGNQQKVLIARALADDPDIVLFDDPMRGVDFNTKAELYGLVRRMANAGCTFLWYTTEIAELSNCDRVYVLRSGMVTDEITRDALTEERVISASFDRA</sequence>
<gene>
    <name evidence="7" type="ORF">ASILVAE211_22840</name>
</gene>
<feature type="domain" description="ABC transporter" evidence="6">
    <location>
        <begin position="21"/>
        <end position="262"/>
    </location>
</feature>
<dbReference type="PROSITE" id="PS50893">
    <property type="entry name" value="ABC_TRANSPORTER_2"/>
    <property type="match status" value="2"/>
</dbReference>